<accession>A0A0K2UPZ9</accession>
<dbReference type="Gene3D" id="3.30.497.10">
    <property type="entry name" value="Antithrombin, subunit I, domain 2"/>
    <property type="match status" value="1"/>
</dbReference>
<evidence type="ECO:0000256" key="4">
    <source>
        <dbReference type="SAM" id="SignalP"/>
    </source>
</evidence>
<comment type="similarity">
    <text evidence="3">Belongs to the serpin family.</text>
</comment>
<dbReference type="KEGG" id="lsm:121120950"/>
<feature type="domain" description="Serpin" evidence="5">
    <location>
        <begin position="66"/>
        <end position="437"/>
    </location>
</feature>
<dbReference type="EMBL" id="HACA01022561">
    <property type="protein sequence ID" value="CDW39922.1"/>
    <property type="molecule type" value="Transcribed_RNA"/>
</dbReference>
<dbReference type="AlphaFoldDB" id="A0A0K2UPZ9"/>
<name>A0A0K2UPZ9_LEPSM</name>
<dbReference type="InterPro" id="IPR000215">
    <property type="entry name" value="Serpin_fam"/>
</dbReference>
<dbReference type="InterPro" id="IPR036186">
    <property type="entry name" value="Serpin_sf"/>
</dbReference>
<dbReference type="SMART" id="SM00093">
    <property type="entry name" value="SERPIN"/>
    <property type="match status" value="1"/>
</dbReference>
<keyword evidence="1" id="KW-0646">Protease inhibitor</keyword>
<dbReference type="RefSeq" id="XP_040571761.1">
    <property type="nucleotide sequence ID" value="XM_040715827.2"/>
</dbReference>
<reference evidence="6" key="1">
    <citation type="submission" date="2014-05" db="EMBL/GenBank/DDBJ databases">
        <authorList>
            <person name="Chronopoulou M."/>
        </authorList>
    </citation>
    <scope>NUCLEOTIDE SEQUENCE</scope>
    <source>
        <tissue evidence="6">Whole organism</tissue>
    </source>
</reference>
<dbReference type="Pfam" id="PF00079">
    <property type="entry name" value="Serpin"/>
    <property type="match status" value="1"/>
</dbReference>
<dbReference type="InterPro" id="IPR042178">
    <property type="entry name" value="Serpin_sf_1"/>
</dbReference>
<proteinExistence type="inferred from homology"/>
<dbReference type="PANTHER" id="PTHR11461:SF278">
    <property type="entry name" value="SERINE PROTEASE INHIBITOR 88EA"/>
    <property type="match status" value="1"/>
</dbReference>
<evidence type="ECO:0000256" key="2">
    <source>
        <dbReference type="ARBA" id="ARBA00022900"/>
    </source>
</evidence>
<dbReference type="GO" id="GO:0005615">
    <property type="term" value="C:extracellular space"/>
    <property type="evidence" value="ECO:0007669"/>
    <property type="project" value="InterPro"/>
</dbReference>
<dbReference type="CDD" id="cd19594">
    <property type="entry name" value="serpin_crustaceans_chelicerates_insects"/>
    <property type="match status" value="1"/>
</dbReference>
<dbReference type="GO" id="GO:0004867">
    <property type="term" value="F:serine-type endopeptidase inhibitor activity"/>
    <property type="evidence" value="ECO:0007669"/>
    <property type="project" value="UniProtKB-KW"/>
</dbReference>
<keyword evidence="4" id="KW-0732">Signal</keyword>
<organism evidence="6">
    <name type="scientific">Lepeophtheirus salmonis</name>
    <name type="common">Salmon louse</name>
    <name type="synonym">Caligus salmonis</name>
    <dbReference type="NCBI Taxonomy" id="72036"/>
    <lineage>
        <taxon>Eukaryota</taxon>
        <taxon>Metazoa</taxon>
        <taxon>Ecdysozoa</taxon>
        <taxon>Arthropoda</taxon>
        <taxon>Crustacea</taxon>
        <taxon>Multicrustacea</taxon>
        <taxon>Hexanauplia</taxon>
        <taxon>Copepoda</taxon>
        <taxon>Siphonostomatoida</taxon>
        <taxon>Caligidae</taxon>
        <taxon>Lepeophtheirus</taxon>
    </lineage>
</organism>
<evidence type="ECO:0000259" key="5">
    <source>
        <dbReference type="SMART" id="SM00093"/>
    </source>
</evidence>
<sequence>MQTFILISFLISVAASEPPTTDITVESNSLYDMECLQGDLLTEPVLDEVKDQIHRGERDFSVKLIKSLFKDGNQTDAGEERNIFISPSSIFQTLTLSHFGARGRTKEELERVMGLTGISSIDVMKNYLFEKAFQAIRERNPELGYNLTHANKFYFDRALPLELCLQKVLGDEMEAMDFSNSDKATRIINEWVEEKTNKKIQDLIPQGALGADTKVALVNAAYFKGEWESRFNMSESKKDNFYIKRDKIAITKFMKQKGKFNYYVSEELRAHILELPYKGEQVSMLIILPPFQENSLKKTVQLLTPETFQGVMAEVKSGFYEIDDLSVKIPKFRIEESYELSNTLGDIGLESLFDSASDLSGFLSTKANDVKLNKAIHKSFIEVNEEGTEAAASTALFAFRSARPLFHKNFNADHPFLFMIYDKETDAILFFGVYQNPDPAV</sequence>
<feature type="chain" id="PRO_5005488988" evidence="4">
    <location>
        <begin position="17"/>
        <end position="441"/>
    </location>
</feature>
<dbReference type="PANTHER" id="PTHR11461">
    <property type="entry name" value="SERINE PROTEASE INHIBITOR, SERPIN"/>
    <property type="match status" value="1"/>
</dbReference>
<dbReference type="InterPro" id="IPR023795">
    <property type="entry name" value="Serpin_CS"/>
</dbReference>
<dbReference type="SUPFAM" id="SSF56574">
    <property type="entry name" value="Serpins"/>
    <property type="match status" value="1"/>
</dbReference>
<dbReference type="OrthoDB" id="671595at2759"/>
<dbReference type="PROSITE" id="PS00284">
    <property type="entry name" value="SERPIN"/>
    <property type="match status" value="1"/>
</dbReference>
<keyword evidence="2" id="KW-0722">Serine protease inhibitor</keyword>
<dbReference type="Gene3D" id="2.30.39.10">
    <property type="entry name" value="Alpha-1-antitrypsin, domain 1"/>
    <property type="match status" value="1"/>
</dbReference>
<dbReference type="InterPro" id="IPR023796">
    <property type="entry name" value="Serpin_dom"/>
</dbReference>
<evidence type="ECO:0000313" key="6">
    <source>
        <dbReference type="EMBL" id="CDW39922.1"/>
    </source>
</evidence>
<dbReference type="InterPro" id="IPR042185">
    <property type="entry name" value="Serpin_sf_2"/>
</dbReference>
<feature type="signal peptide" evidence="4">
    <location>
        <begin position="1"/>
        <end position="16"/>
    </location>
</feature>
<protein>
    <submittedName>
        <fullName evidence="6">AntithrombinIIIlike [Bombus impatiens]</fullName>
    </submittedName>
</protein>
<evidence type="ECO:0000256" key="1">
    <source>
        <dbReference type="ARBA" id="ARBA00022690"/>
    </source>
</evidence>
<dbReference type="GeneID" id="121120950"/>
<evidence type="ECO:0000256" key="3">
    <source>
        <dbReference type="RuleBase" id="RU000411"/>
    </source>
</evidence>